<proteinExistence type="predicted"/>
<dbReference type="EMBL" id="JAWLKJ010000002">
    <property type="protein sequence ID" value="MDV6299037.1"/>
    <property type="molecule type" value="Genomic_DNA"/>
</dbReference>
<evidence type="ECO:0000259" key="2">
    <source>
        <dbReference type="Pfam" id="PF14232"/>
    </source>
</evidence>
<protein>
    <submittedName>
        <fullName evidence="3">DUF4334 domain-containing protein</fullName>
    </submittedName>
</protein>
<gene>
    <name evidence="3" type="ORF">R3P82_07905</name>
</gene>
<dbReference type="InterPro" id="IPR025568">
    <property type="entry name" value="DUF4334"/>
</dbReference>
<sequence>MSTAGTAGAAGTAGTAGVAARELELLLALDTVPSDRVSALWDSLEPARVENIAGNRWRGTGLDTGHPMFGMLGRMRWWGKDFTEARKVDPILVTDDSGEVVPDTSATGGGGASLWEVSFRGRPTASMVYDRLPVIDHFAVVGPDTLLAVMNGRGTVHEGEHFWFVLERERCDARAGCAGRRHAPQWGA</sequence>
<dbReference type="Pfam" id="PF14231">
    <property type="entry name" value="GXWXG"/>
    <property type="match status" value="1"/>
</dbReference>
<dbReference type="Pfam" id="PF14232">
    <property type="entry name" value="DUF4334"/>
    <property type="match status" value="1"/>
</dbReference>
<dbReference type="Proteomes" id="UP001185873">
    <property type="component" value="Unassembled WGS sequence"/>
</dbReference>
<accession>A0AAE4U4P3</accession>
<name>A0AAE4U4P3_9ACTN</name>
<organism evidence="3 4">
    <name type="scientific">Dietzia maris</name>
    <dbReference type="NCBI Taxonomy" id="37915"/>
    <lineage>
        <taxon>Bacteria</taxon>
        <taxon>Bacillati</taxon>
        <taxon>Actinomycetota</taxon>
        <taxon>Actinomycetes</taxon>
        <taxon>Mycobacteriales</taxon>
        <taxon>Dietziaceae</taxon>
        <taxon>Dietzia</taxon>
    </lineage>
</organism>
<feature type="domain" description="GXWXG" evidence="1">
    <location>
        <begin position="39"/>
        <end position="98"/>
    </location>
</feature>
<feature type="domain" description="DUF4334" evidence="2">
    <location>
        <begin position="110"/>
        <end position="168"/>
    </location>
</feature>
<comment type="caution">
    <text evidence="3">The sequence shown here is derived from an EMBL/GenBank/DDBJ whole genome shotgun (WGS) entry which is preliminary data.</text>
</comment>
<dbReference type="InterPro" id="IPR025951">
    <property type="entry name" value="GXWXG_dom"/>
</dbReference>
<reference evidence="3" key="1">
    <citation type="submission" date="2023-10" db="EMBL/GenBank/DDBJ databases">
        <title>Development of a sustainable strategy for remediation of hydrocarbon-contaminated territories based on the waste exchange concept.</title>
        <authorList>
            <person name="Krivoruchko A."/>
        </authorList>
    </citation>
    <scope>NUCLEOTIDE SEQUENCE</scope>
    <source>
        <strain evidence="3">IEGM 1175</strain>
    </source>
</reference>
<evidence type="ECO:0000259" key="1">
    <source>
        <dbReference type="Pfam" id="PF14231"/>
    </source>
</evidence>
<evidence type="ECO:0000313" key="3">
    <source>
        <dbReference type="EMBL" id="MDV6299037.1"/>
    </source>
</evidence>
<dbReference type="AlphaFoldDB" id="A0AAE4U4P3"/>
<dbReference type="Gene3D" id="2.40.128.580">
    <property type="entry name" value="GXWXG domain"/>
    <property type="match status" value="1"/>
</dbReference>
<evidence type="ECO:0000313" key="4">
    <source>
        <dbReference type="Proteomes" id="UP001185873"/>
    </source>
</evidence>